<feature type="compositionally biased region" description="Basic and acidic residues" evidence="4">
    <location>
        <begin position="1165"/>
        <end position="1179"/>
    </location>
</feature>
<dbReference type="Gene3D" id="4.10.60.10">
    <property type="entry name" value="Zinc finger, CCHC-type"/>
    <property type="match status" value="2"/>
</dbReference>
<evidence type="ECO:0000256" key="1">
    <source>
        <dbReference type="ARBA" id="ARBA00022884"/>
    </source>
</evidence>
<feature type="transmembrane region" description="Helical" evidence="5">
    <location>
        <begin position="52"/>
        <end position="76"/>
    </location>
</feature>
<feature type="domain" description="RRM" evidence="6">
    <location>
        <begin position="604"/>
        <end position="673"/>
    </location>
</feature>
<feature type="domain" description="CCHC-type" evidence="7">
    <location>
        <begin position="687"/>
        <end position="702"/>
    </location>
</feature>
<organism evidence="8 9">
    <name type="scientific">Apolygus lucorum</name>
    <name type="common">Small green plant bug</name>
    <name type="synonym">Lygocoris lucorum</name>
    <dbReference type="NCBI Taxonomy" id="248454"/>
    <lineage>
        <taxon>Eukaryota</taxon>
        <taxon>Metazoa</taxon>
        <taxon>Ecdysozoa</taxon>
        <taxon>Arthropoda</taxon>
        <taxon>Hexapoda</taxon>
        <taxon>Insecta</taxon>
        <taxon>Pterygota</taxon>
        <taxon>Neoptera</taxon>
        <taxon>Paraneoptera</taxon>
        <taxon>Hemiptera</taxon>
        <taxon>Heteroptera</taxon>
        <taxon>Panheteroptera</taxon>
        <taxon>Cimicomorpha</taxon>
        <taxon>Miridae</taxon>
        <taxon>Mirini</taxon>
        <taxon>Apolygus</taxon>
    </lineage>
</organism>
<dbReference type="EMBL" id="WIXP02000005">
    <property type="protein sequence ID" value="KAF6210542.1"/>
    <property type="molecule type" value="Genomic_DNA"/>
</dbReference>
<dbReference type="CDD" id="cd12343">
    <property type="entry name" value="RRM1_2_CoAA_like"/>
    <property type="match status" value="1"/>
</dbReference>
<feature type="compositionally biased region" description="Basic and acidic residues" evidence="4">
    <location>
        <begin position="762"/>
        <end position="774"/>
    </location>
</feature>
<dbReference type="Gene3D" id="3.30.70.330">
    <property type="match status" value="4"/>
</dbReference>
<feature type="domain" description="RRM" evidence="6">
    <location>
        <begin position="945"/>
        <end position="1014"/>
    </location>
</feature>
<keyword evidence="5" id="KW-0472">Membrane</keyword>
<feature type="region of interest" description="Disordered" evidence="4">
    <location>
        <begin position="699"/>
        <end position="739"/>
    </location>
</feature>
<feature type="compositionally biased region" description="Basic and acidic residues" evidence="4">
    <location>
        <begin position="1140"/>
        <end position="1155"/>
    </location>
</feature>
<dbReference type="InterPro" id="IPR001878">
    <property type="entry name" value="Znf_CCHC"/>
</dbReference>
<dbReference type="InterPro" id="IPR019176">
    <property type="entry name" value="Cytochrome_B561-rel"/>
</dbReference>
<dbReference type="Pfam" id="PF00076">
    <property type="entry name" value="RRM_1"/>
    <property type="match status" value="3"/>
</dbReference>
<dbReference type="Pfam" id="PF09786">
    <property type="entry name" value="CytochromB561_N"/>
    <property type="match status" value="1"/>
</dbReference>
<dbReference type="PANTHER" id="PTHR48025:SF1">
    <property type="entry name" value="RRM DOMAIN-CONTAINING PROTEIN"/>
    <property type="match status" value="1"/>
</dbReference>
<dbReference type="SMART" id="SM00343">
    <property type="entry name" value="ZnF_C2HC"/>
    <property type="match status" value="2"/>
</dbReference>
<dbReference type="OrthoDB" id="79941at2759"/>
<proteinExistence type="predicted"/>
<reference evidence="8" key="1">
    <citation type="journal article" date="2021" name="Mol. Ecol. Resour.">
        <title>Apolygus lucorum genome provides insights into omnivorousness and mesophyll feeding.</title>
        <authorList>
            <person name="Liu Y."/>
            <person name="Liu H."/>
            <person name="Wang H."/>
            <person name="Huang T."/>
            <person name="Liu B."/>
            <person name="Yang B."/>
            <person name="Yin L."/>
            <person name="Li B."/>
            <person name="Zhang Y."/>
            <person name="Zhang S."/>
            <person name="Jiang F."/>
            <person name="Zhang X."/>
            <person name="Ren Y."/>
            <person name="Wang B."/>
            <person name="Wang S."/>
            <person name="Lu Y."/>
            <person name="Wu K."/>
            <person name="Fan W."/>
            <person name="Wang G."/>
        </authorList>
    </citation>
    <scope>NUCLEOTIDE SEQUENCE</scope>
    <source>
        <strain evidence="8">12Hb</strain>
    </source>
</reference>
<feature type="transmembrane region" description="Helical" evidence="5">
    <location>
        <begin position="26"/>
        <end position="45"/>
    </location>
</feature>
<dbReference type="GO" id="GO:0005634">
    <property type="term" value="C:nucleus"/>
    <property type="evidence" value="ECO:0007669"/>
    <property type="project" value="TreeGrafter"/>
</dbReference>
<dbReference type="GO" id="GO:0008270">
    <property type="term" value="F:zinc ion binding"/>
    <property type="evidence" value="ECO:0007669"/>
    <property type="project" value="UniProtKB-KW"/>
</dbReference>
<keyword evidence="2" id="KW-0863">Zinc-finger</keyword>
<dbReference type="AlphaFoldDB" id="A0A8S9XNA1"/>
<feature type="region of interest" description="Disordered" evidence="4">
    <location>
        <begin position="762"/>
        <end position="842"/>
    </location>
</feature>
<dbReference type="PANTHER" id="PTHR48025">
    <property type="entry name" value="OS02G0815200 PROTEIN"/>
    <property type="match status" value="1"/>
</dbReference>
<keyword evidence="5" id="KW-0812">Transmembrane</keyword>
<protein>
    <recommendedName>
        <fullName evidence="10">RNA-binding protein lark</fullName>
    </recommendedName>
</protein>
<keyword evidence="9" id="KW-1185">Reference proteome</keyword>
<accession>A0A8S9XNA1</accession>
<feature type="compositionally biased region" description="Basic and acidic residues" evidence="4">
    <location>
        <begin position="1088"/>
        <end position="1114"/>
    </location>
</feature>
<evidence type="ECO:0000259" key="7">
    <source>
        <dbReference type="PROSITE" id="PS50158"/>
    </source>
</evidence>
<dbReference type="SUPFAM" id="SSF54928">
    <property type="entry name" value="RNA-binding domain, RBD"/>
    <property type="match status" value="4"/>
</dbReference>
<feature type="region of interest" description="Disordered" evidence="4">
    <location>
        <begin position="1042"/>
        <end position="1200"/>
    </location>
</feature>
<evidence type="ECO:0000313" key="8">
    <source>
        <dbReference type="EMBL" id="KAF6210542.1"/>
    </source>
</evidence>
<evidence type="ECO:0000313" key="9">
    <source>
        <dbReference type="Proteomes" id="UP000466442"/>
    </source>
</evidence>
<evidence type="ECO:0000259" key="6">
    <source>
        <dbReference type="PROSITE" id="PS50102"/>
    </source>
</evidence>
<comment type="caution">
    <text evidence="8">The sequence shown here is derived from an EMBL/GenBank/DDBJ whole genome shotgun (WGS) entry which is preliminary data.</text>
</comment>
<dbReference type="GO" id="GO:0003729">
    <property type="term" value="F:mRNA binding"/>
    <property type="evidence" value="ECO:0007669"/>
    <property type="project" value="TreeGrafter"/>
</dbReference>
<evidence type="ECO:0008006" key="10">
    <source>
        <dbReference type="Google" id="ProtNLM"/>
    </source>
</evidence>
<dbReference type="InterPro" id="IPR050502">
    <property type="entry name" value="Euk_RNA-bind_prot"/>
</dbReference>
<dbReference type="InterPro" id="IPR000504">
    <property type="entry name" value="RRM_dom"/>
</dbReference>
<evidence type="ECO:0000256" key="5">
    <source>
        <dbReference type="SAM" id="Phobius"/>
    </source>
</evidence>
<dbReference type="Pfam" id="PF00098">
    <property type="entry name" value="zf-CCHC"/>
    <property type="match status" value="2"/>
</dbReference>
<name>A0A8S9XNA1_APOLU</name>
<dbReference type="InterPro" id="IPR012677">
    <property type="entry name" value="Nucleotide-bd_a/b_plait_sf"/>
</dbReference>
<evidence type="ECO:0000256" key="2">
    <source>
        <dbReference type="PROSITE-ProRule" id="PRU00047"/>
    </source>
</evidence>
<keyword evidence="2" id="KW-0479">Metal-binding</keyword>
<dbReference type="InterPro" id="IPR035979">
    <property type="entry name" value="RBD_domain_sf"/>
</dbReference>
<feature type="domain" description="RRM" evidence="6">
    <location>
        <begin position="525"/>
        <end position="595"/>
    </location>
</feature>
<feature type="domain" description="CCHC-type" evidence="7">
    <location>
        <begin position="1028"/>
        <end position="1043"/>
    </location>
</feature>
<keyword evidence="5" id="KW-1133">Transmembrane helix</keyword>
<evidence type="ECO:0000256" key="3">
    <source>
        <dbReference type="PROSITE-ProRule" id="PRU00176"/>
    </source>
</evidence>
<dbReference type="SMART" id="SM00360">
    <property type="entry name" value="RRM"/>
    <property type="match status" value="4"/>
</dbReference>
<feature type="compositionally biased region" description="Pro residues" evidence="4">
    <location>
        <begin position="725"/>
        <end position="735"/>
    </location>
</feature>
<dbReference type="Proteomes" id="UP000466442">
    <property type="component" value="Linkage Group LG5"/>
</dbReference>
<dbReference type="PROSITE" id="PS50158">
    <property type="entry name" value="ZF_CCHC"/>
    <property type="match status" value="2"/>
</dbReference>
<feature type="compositionally biased region" description="Pro residues" evidence="4">
    <location>
        <begin position="1067"/>
        <end position="1076"/>
    </location>
</feature>
<evidence type="ECO:0000256" key="4">
    <source>
        <dbReference type="SAM" id="MobiDB-lite"/>
    </source>
</evidence>
<sequence>MFCCHRPSNESLAQYSFLRFKFRSNIKWFFVDLIAIVVLSSDIFVLDKTYSFVLVCICILSMCYYVVSSIRLYIWMVNLEFNSTRHNCNTVEQKRKAPLNLVRYFENRGSNFLSRYWALFDHIVLSLRHYRLKNVDQNVEQFKLTSELRNLEKNLKQQHLLSANNEKYREDFRYRFDFWWKYDRTTMVRQKQLEKYWKGYLEAAKNEKVRYSSVLDSSSQKCRNFDAFDQDRSCQVPISAILLRLEYQTAYDPDVTEILRDAGSSCHTDLFTAMRSHHKEKHFNPSLWVTNLRSWLSAKINEVVQQLDTANELLKSCGVMDVRIGVSEVSCLRSVFRSHQLLTSYLPLLDFLTLTHDQGYLLWRYRVLASDGCMKHFSWNSGGFYRAAWNPSVGPNDSEVVLHFFSSYLNMKLPCYPSNPTCKRPFTDIFVVENSNKTTHPYTNLAIFQQWLSPPHFNIIVGGNQLEMPRGSSNLFLTIGYLLYCIKTYHNGKIGRLFVEFLLDLLFFQVVKVANKMPVSSVGTFKIFVGNLLDSVKGDEIKPLFEKYGKVIECDIVKNYGFVHMENEECGRDAIQNLNGYLVSGQPMKVEAATSRKGPNTPTTKMFVGNLADGVKASQVRELFSKFGTVVECDIVRNYGFVHVSSGDVPSILKELNGYELEGQAMKVQVSTSRVRQRPGMGDPEQCYRCGRGGHWSKECPKAGGGGPMGPERGFRDRMFGGPRDPYPPPPPPPFLRDRMLSDPYARAKESYYERYYDRPSARFDDDRDYDRRLPPSLPPLGRESSLRSSRDLYPPPPPTISRSSLRDPLSSRSSSGYGERSSDYGMYSRRSPEPSSSRYSRAYDDYSYDSYDDRSRLGPRGASPPRRRMNESSVFFTRIGWGFFWQLKLEPQCRSVALNYGFVHMETEEQGRDAIQNLNGYMVSGQPMKVEAAMSKKGPNTPTTKIFVGNLADGVKAPLVKQLFGKYGTVVECDIVRNFGFVHIDGTNVNDLIKDLNGYNLEGQPMKVQVSTSRVRQRPGMGDPEQCYRCGKGGHWSKECPKAGRSMGGGPDRGMGYRDRMLGPRDPYPPPPPPFIRDRLLGGGDPFAKHKDSYYDRYYDRPPTRGYDDDRRYPPPPPLGRDSLSRSRDFLPPPPPIGRSRDLSPRGYDRDSDYIRSSSSSSYSRRDDDYMFSRRSPEPSRYGRGMSLRGGSPRRYVPY</sequence>
<dbReference type="PROSITE" id="PS50102">
    <property type="entry name" value="RRM"/>
    <property type="match status" value="3"/>
</dbReference>
<gene>
    <name evidence="8" type="ORF">GE061_013648</name>
</gene>
<feature type="compositionally biased region" description="Low complexity" evidence="4">
    <location>
        <begin position="802"/>
        <end position="841"/>
    </location>
</feature>
<keyword evidence="2" id="KW-0862">Zinc</keyword>
<keyword evidence="1 3" id="KW-0694">RNA-binding</keyword>